<gene>
    <name evidence="2" type="ORF">SAMN04489751_3415</name>
</gene>
<dbReference type="InterPro" id="IPR036038">
    <property type="entry name" value="Aminotransferase-like"/>
</dbReference>
<reference evidence="2" key="1">
    <citation type="submission" date="2016-10" db="EMBL/GenBank/DDBJ databases">
        <authorList>
            <person name="Varghese N."/>
            <person name="Submissions S."/>
        </authorList>
    </citation>
    <scope>NUCLEOTIDE SEQUENCE [LARGE SCALE GENOMIC DNA]</scope>
    <source>
        <strain evidence="2">DSM 22082</strain>
    </source>
</reference>
<keyword evidence="2" id="KW-0808">Transferase</keyword>
<protein>
    <submittedName>
        <fullName evidence="2">Branched-chain amino acid aminotransferase/4-amino-4-deoxychorismate lyase</fullName>
    </submittedName>
</protein>
<dbReference type="EMBL" id="LT629739">
    <property type="protein sequence ID" value="SDS98149.1"/>
    <property type="molecule type" value="Genomic_DNA"/>
</dbReference>
<evidence type="ECO:0000313" key="3">
    <source>
        <dbReference type="Proteomes" id="UP000199700"/>
    </source>
</evidence>
<dbReference type="SUPFAM" id="SSF56752">
    <property type="entry name" value="D-aminoacid aminotransferase-like PLP-dependent enzymes"/>
    <property type="match status" value="1"/>
</dbReference>
<dbReference type="RefSeq" id="WP_092107457.1">
    <property type="nucleotide sequence ID" value="NZ_LT629739.1"/>
</dbReference>
<keyword evidence="2" id="KW-0032">Aminotransferase</keyword>
<dbReference type="Pfam" id="PF01063">
    <property type="entry name" value="Aminotran_4"/>
    <property type="match status" value="1"/>
</dbReference>
<accession>A0A1H1WPR2</accession>
<dbReference type="AlphaFoldDB" id="A0A1H1WPR2"/>
<name>A0A1H1WPR2_BRESA</name>
<dbReference type="GO" id="GO:0016829">
    <property type="term" value="F:lyase activity"/>
    <property type="evidence" value="ECO:0007669"/>
    <property type="project" value="UniProtKB-KW"/>
</dbReference>
<evidence type="ECO:0000256" key="1">
    <source>
        <dbReference type="SAM" id="MobiDB-lite"/>
    </source>
</evidence>
<evidence type="ECO:0000313" key="2">
    <source>
        <dbReference type="EMBL" id="SDS98149.1"/>
    </source>
</evidence>
<dbReference type="Proteomes" id="UP000199700">
    <property type="component" value="Chromosome"/>
</dbReference>
<organism evidence="2 3">
    <name type="scientific">Brevibacterium sandarakinum</name>
    <dbReference type="NCBI Taxonomy" id="629680"/>
    <lineage>
        <taxon>Bacteria</taxon>
        <taxon>Bacillati</taxon>
        <taxon>Actinomycetota</taxon>
        <taxon>Actinomycetes</taxon>
        <taxon>Micrococcales</taxon>
        <taxon>Brevibacteriaceae</taxon>
        <taxon>Brevibacterium</taxon>
    </lineage>
</organism>
<dbReference type="OrthoDB" id="4570776at2"/>
<dbReference type="InterPro" id="IPR001544">
    <property type="entry name" value="Aminotrans_IV"/>
</dbReference>
<dbReference type="InterPro" id="IPR043132">
    <property type="entry name" value="BCAT-like_C"/>
</dbReference>
<proteinExistence type="predicted"/>
<dbReference type="Gene3D" id="3.20.10.10">
    <property type="entry name" value="D-amino Acid Aminotransferase, subunit A, domain 2"/>
    <property type="match status" value="1"/>
</dbReference>
<sequence length="284" mass="32302">MNVWLWNQQDHRFEEPTTDISSSKLMAADSWLVEDGRVRAFDLHRTRFGDAAAQVGMGDVITDDFWAAVVEKIPAKGEWFPRVDVLDVSPDAERELAFRLRPAPTRKQELKVLIPPYSDPRITPNRKGPDIALLERVREDAGEQYSCDEVLLINGDGYVIEGATTSLLWWDEETLCAQDPELGALPGVTSAVILEEARARSVPIELRRVRLEELIEHEAWLVNALHGIRRVSELVDGRDFHDSVQRGDEPNQAWTKRRSGPHADAVRLGRWREWLETNRVAPGM</sequence>
<feature type="region of interest" description="Disordered" evidence="1">
    <location>
        <begin position="242"/>
        <end position="261"/>
    </location>
</feature>
<keyword evidence="3" id="KW-1185">Reference proteome</keyword>
<dbReference type="GO" id="GO:0008483">
    <property type="term" value="F:transaminase activity"/>
    <property type="evidence" value="ECO:0007669"/>
    <property type="project" value="UniProtKB-KW"/>
</dbReference>
<dbReference type="STRING" id="629680.SAMN04489751_3415"/>
<keyword evidence="2" id="KW-0456">Lyase</keyword>